<dbReference type="GeneID" id="19958144"/>
<dbReference type="AlphaFoldDB" id="T0PR54"/>
<dbReference type="Proteomes" id="UP000030762">
    <property type="component" value="Unassembled WGS sequence"/>
</dbReference>
<dbReference type="EMBL" id="JH767478">
    <property type="protein sequence ID" value="EQC24691.1"/>
    <property type="molecule type" value="Genomic_DNA"/>
</dbReference>
<gene>
    <name evidence="2" type="ORF">SDRG_17417</name>
</gene>
<organism evidence="2 3">
    <name type="scientific">Saprolegnia diclina (strain VS20)</name>
    <dbReference type="NCBI Taxonomy" id="1156394"/>
    <lineage>
        <taxon>Eukaryota</taxon>
        <taxon>Sar</taxon>
        <taxon>Stramenopiles</taxon>
        <taxon>Oomycota</taxon>
        <taxon>Saprolegniomycetes</taxon>
        <taxon>Saprolegniales</taxon>
        <taxon>Saprolegniaceae</taxon>
        <taxon>Saprolegnia</taxon>
    </lineage>
</organism>
<keyword evidence="3" id="KW-1185">Reference proteome</keyword>
<feature type="compositionally biased region" description="Low complexity" evidence="1">
    <location>
        <begin position="17"/>
        <end position="32"/>
    </location>
</feature>
<reference evidence="2 3" key="1">
    <citation type="submission" date="2012-04" db="EMBL/GenBank/DDBJ databases">
        <title>The Genome Sequence of Saprolegnia declina VS20.</title>
        <authorList>
            <consortium name="The Broad Institute Genome Sequencing Platform"/>
            <person name="Russ C."/>
            <person name="Nusbaum C."/>
            <person name="Tyler B."/>
            <person name="van West P."/>
            <person name="Dieguez-Uribeondo J."/>
            <person name="de Bruijn I."/>
            <person name="Tripathy S."/>
            <person name="Jiang R."/>
            <person name="Young S.K."/>
            <person name="Zeng Q."/>
            <person name="Gargeya S."/>
            <person name="Fitzgerald M."/>
            <person name="Haas B."/>
            <person name="Abouelleil A."/>
            <person name="Alvarado L."/>
            <person name="Arachchi H.M."/>
            <person name="Berlin A."/>
            <person name="Chapman S.B."/>
            <person name="Goldberg J."/>
            <person name="Griggs A."/>
            <person name="Gujja S."/>
            <person name="Hansen M."/>
            <person name="Howarth C."/>
            <person name="Imamovic A."/>
            <person name="Larimer J."/>
            <person name="McCowen C."/>
            <person name="Montmayeur A."/>
            <person name="Murphy C."/>
            <person name="Neiman D."/>
            <person name="Pearson M."/>
            <person name="Priest M."/>
            <person name="Roberts A."/>
            <person name="Saif S."/>
            <person name="Shea T."/>
            <person name="Sisk P."/>
            <person name="Sykes S."/>
            <person name="Wortman J."/>
            <person name="Nusbaum C."/>
            <person name="Birren B."/>
        </authorList>
    </citation>
    <scope>NUCLEOTIDE SEQUENCE [LARGE SCALE GENOMIC DNA]</scope>
    <source>
        <strain evidence="2 3">VS20</strain>
    </source>
</reference>
<sequence length="97" mass="10800">MPPAVSPMPFTTPVTVPQHHAPQAAAQALPPCQTDPQQRANGRQAPQAPSPRKRICPVREDIYAQCFGAHIHVLTEVKREYENKVLELTNKLEVDLK</sequence>
<evidence type="ECO:0000256" key="1">
    <source>
        <dbReference type="SAM" id="MobiDB-lite"/>
    </source>
</evidence>
<feature type="region of interest" description="Disordered" evidence="1">
    <location>
        <begin position="1"/>
        <end position="54"/>
    </location>
</feature>
<evidence type="ECO:0000313" key="2">
    <source>
        <dbReference type="EMBL" id="EQC24691.1"/>
    </source>
</evidence>
<dbReference type="InParanoid" id="T0PR54"/>
<name>T0PR54_SAPDV</name>
<dbReference type="OrthoDB" id="273640at2759"/>
<dbReference type="RefSeq" id="XP_008621881.1">
    <property type="nucleotide sequence ID" value="XM_008623659.1"/>
</dbReference>
<dbReference type="VEuPathDB" id="FungiDB:SDRG_17417"/>
<evidence type="ECO:0000313" key="3">
    <source>
        <dbReference type="Proteomes" id="UP000030762"/>
    </source>
</evidence>
<protein>
    <submittedName>
        <fullName evidence="2">Uncharacterized protein</fullName>
    </submittedName>
</protein>
<accession>T0PR54</accession>
<proteinExistence type="predicted"/>